<dbReference type="Gene3D" id="2.60.40.790">
    <property type="match status" value="1"/>
</dbReference>
<dbReference type="InterPro" id="IPR007052">
    <property type="entry name" value="CS_dom"/>
</dbReference>
<dbReference type="SUPFAM" id="SSF49764">
    <property type="entry name" value="HSP20-like chaperones"/>
    <property type="match status" value="1"/>
</dbReference>
<dbReference type="RefSeq" id="WP_250201346.1">
    <property type="nucleotide sequence ID" value="NZ_CP097649.1"/>
</dbReference>
<evidence type="ECO:0000259" key="3">
    <source>
        <dbReference type="PROSITE" id="PS01031"/>
    </source>
</evidence>
<dbReference type="InterPro" id="IPR008978">
    <property type="entry name" value="HSP20-like_chaperone"/>
</dbReference>
<dbReference type="InterPro" id="IPR002068">
    <property type="entry name" value="A-crystallin/Hsp20_dom"/>
</dbReference>
<evidence type="ECO:0000256" key="2">
    <source>
        <dbReference type="RuleBase" id="RU003616"/>
    </source>
</evidence>
<dbReference type="EMBL" id="CP097649">
    <property type="protein sequence ID" value="URI14080.1"/>
    <property type="molecule type" value="Genomic_DNA"/>
</dbReference>
<sequence>MIGSVSVKLGRRVYSATLEYDSLIGRRLRGVRRRLETQLGSPLGDVPAFAIAQTIEDVTVEVDAPGYAIGDMVLEAIPTRLRLRGAGRLGRSGNIGRPFDLSVDLPEPVDPDEVTSALEDGVLTVRMVKAAWVRGEARRVPVRETSIPPEQATHEGGQAHA</sequence>
<evidence type="ECO:0000259" key="4">
    <source>
        <dbReference type="PROSITE" id="PS51203"/>
    </source>
</evidence>
<evidence type="ECO:0000313" key="6">
    <source>
        <dbReference type="Proteomes" id="UP001055429"/>
    </source>
</evidence>
<reference evidence="5" key="1">
    <citation type="submission" date="2022-05" db="EMBL/GenBank/DDBJ databases">
        <title>Brevundimonas albigilva TT17 genome sequence.</title>
        <authorList>
            <person name="Lee K."/>
            <person name="Son H."/>
        </authorList>
    </citation>
    <scope>NUCLEOTIDE SEQUENCE</scope>
    <source>
        <strain evidence="5">TT17</strain>
    </source>
</reference>
<gene>
    <name evidence="5" type="ORF">M8231_09595</name>
</gene>
<dbReference type="CDD" id="cd00298">
    <property type="entry name" value="ACD_sHsps_p23-like"/>
    <property type="match status" value="1"/>
</dbReference>
<accession>A0ABY4SMZ8</accession>
<protein>
    <submittedName>
        <fullName evidence="5">Hsp20/alpha crystallin family protein</fullName>
    </submittedName>
</protein>
<feature type="domain" description="SHSP" evidence="3">
    <location>
        <begin position="40"/>
        <end position="145"/>
    </location>
</feature>
<name>A0ABY4SMZ8_9CAUL</name>
<feature type="domain" description="CS" evidence="4">
    <location>
        <begin position="44"/>
        <end position="144"/>
    </location>
</feature>
<evidence type="ECO:0000256" key="1">
    <source>
        <dbReference type="PROSITE-ProRule" id="PRU00285"/>
    </source>
</evidence>
<dbReference type="PROSITE" id="PS51203">
    <property type="entry name" value="CS"/>
    <property type="match status" value="1"/>
</dbReference>
<keyword evidence="6" id="KW-1185">Reference proteome</keyword>
<dbReference type="Pfam" id="PF00011">
    <property type="entry name" value="HSP20"/>
    <property type="match status" value="1"/>
</dbReference>
<dbReference type="Proteomes" id="UP001055429">
    <property type="component" value="Chromosome"/>
</dbReference>
<comment type="similarity">
    <text evidence="1 2">Belongs to the small heat shock protein (HSP20) family.</text>
</comment>
<evidence type="ECO:0000313" key="5">
    <source>
        <dbReference type="EMBL" id="URI14080.1"/>
    </source>
</evidence>
<proteinExistence type="inferred from homology"/>
<organism evidence="5 6">
    <name type="scientific">Brevundimonas albigilva</name>
    <dbReference type="NCBI Taxonomy" id="1312364"/>
    <lineage>
        <taxon>Bacteria</taxon>
        <taxon>Pseudomonadati</taxon>
        <taxon>Pseudomonadota</taxon>
        <taxon>Alphaproteobacteria</taxon>
        <taxon>Caulobacterales</taxon>
        <taxon>Caulobacteraceae</taxon>
        <taxon>Brevundimonas</taxon>
    </lineage>
</organism>
<dbReference type="PROSITE" id="PS01031">
    <property type="entry name" value="SHSP"/>
    <property type="match status" value="1"/>
</dbReference>